<dbReference type="KEGG" id="nsy:104239721"/>
<organism evidence="4 5">
    <name type="scientific">Nicotiana sylvestris</name>
    <name type="common">Wood tobacco</name>
    <name type="synonym">South American tobacco</name>
    <dbReference type="NCBI Taxonomy" id="4096"/>
    <lineage>
        <taxon>Eukaryota</taxon>
        <taxon>Viridiplantae</taxon>
        <taxon>Streptophyta</taxon>
        <taxon>Embryophyta</taxon>
        <taxon>Tracheophyta</taxon>
        <taxon>Spermatophyta</taxon>
        <taxon>Magnoliopsida</taxon>
        <taxon>eudicotyledons</taxon>
        <taxon>Gunneridae</taxon>
        <taxon>Pentapetalae</taxon>
        <taxon>asterids</taxon>
        <taxon>lamiids</taxon>
        <taxon>Solanales</taxon>
        <taxon>Solanaceae</taxon>
        <taxon>Nicotianoideae</taxon>
        <taxon>Nicotianeae</taxon>
        <taxon>Nicotiana</taxon>
    </lineage>
</organism>
<keyword evidence="1" id="KW-0863">Zinc-finger</keyword>
<proteinExistence type="predicted"/>
<gene>
    <name evidence="5" type="primary">LOC104239721</name>
</gene>
<dbReference type="GO" id="GO:0003676">
    <property type="term" value="F:nucleic acid binding"/>
    <property type="evidence" value="ECO:0007669"/>
    <property type="project" value="InterPro"/>
</dbReference>
<protein>
    <submittedName>
        <fullName evidence="5">Uncharacterized protein LOC104239721</fullName>
    </submittedName>
</protein>
<keyword evidence="4" id="KW-1185">Reference proteome</keyword>
<name>A0A1U7XL02_NICSY</name>
<evidence type="ECO:0000256" key="1">
    <source>
        <dbReference type="PROSITE-ProRule" id="PRU00047"/>
    </source>
</evidence>
<keyword evidence="1" id="KW-0479">Metal-binding</keyword>
<dbReference type="GeneID" id="104239721"/>
<feature type="domain" description="CCHC-type" evidence="3">
    <location>
        <begin position="194"/>
        <end position="207"/>
    </location>
</feature>
<reference evidence="5" key="2">
    <citation type="submission" date="2025-08" db="UniProtKB">
        <authorList>
            <consortium name="RefSeq"/>
        </authorList>
    </citation>
    <scope>IDENTIFICATION</scope>
    <source>
        <tissue evidence="5">Leaf</tissue>
    </source>
</reference>
<dbReference type="Gene3D" id="4.10.60.10">
    <property type="entry name" value="Zinc finger, CCHC-type"/>
    <property type="match status" value="1"/>
</dbReference>
<dbReference type="SUPFAM" id="SSF57756">
    <property type="entry name" value="Retrovirus zinc finger-like domains"/>
    <property type="match status" value="1"/>
</dbReference>
<dbReference type="GO" id="GO:0008270">
    <property type="term" value="F:zinc ion binding"/>
    <property type="evidence" value="ECO:0007669"/>
    <property type="project" value="UniProtKB-KW"/>
</dbReference>
<evidence type="ECO:0000256" key="2">
    <source>
        <dbReference type="SAM" id="MobiDB-lite"/>
    </source>
</evidence>
<dbReference type="PANTHER" id="PTHR47592">
    <property type="entry name" value="PBF68 PROTEIN"/>
    <property type="match status" value="1"/>
</dbReference>
<accession>A0A1U7XL02</accession>
<dbReference type="PROSITE" id="PS50158">
    <property type="entry name" value="ZF_CCHC"/>
    <property type="match status" value="1"/>
</dbReference>
<evidence type="ECO:0000259" key="3">
    <source>
        <dbReference type="PROSITE" id="PS50158"/>
    </source>
</evidence>
<evidence type="ECO:0000313" key="5">
    <source>
        <dbReference type="RefSeq" id="XP_009792737.1"/>
    </source>
</evidence>
<dbReference type="RefSeq" id="XP_009792737.1">
    <property type="nucleotide sequence ID" value="XM_009794435.1"/>
</dbReference>
<evidence type="ECO:0000313" key="4">
    <source>
        <dbReference type="Proteomes" id="UP000189701"/>
    </source>
</evidence>
<dbReference type="AlphaFoldDB" id="A0A1U7XL02"/>
<dbReference type="PANTHER" id="PTHR47592:SF24">
    <property type="entry name" value="BNACNNG30200D PROTEIN"/>
    <property type="match status" value="1"/>
</dbReference>
<dbReference type="InterPro" id="IPR036875">
    <property type="entry name" value="Znf_CCHC_sf"/>
</dbReference>
<sequence>MANDNGNPSAIVGATTIASSSRTKFTSEEPPVLAADMPDNEKFMVVEAWKQEDFLCKGYILSALEDDLYNVYSAMNTSNACLKKFVVAKFLDYKMIDNKTVGTQVQELQLIFHDLIAEDFKNYLKHKRKEMKLEDLLIRLKIEEDNKTAEKKSHGNSTIMGANIIEETAPKRKKRKRSSRQTNEQNKKKFKGSCYNCGKFGHKSPDCHLPKKDNKKGQANIVEKNEDIDDLCAILSECNLVGNSNEWWIDSRATRHVVLSKKHLRLTLLLVSKKKFPWEIMQQPRLKVMGRHS</sequence>
<dbReference type="Proteomes" id="UP000189701">
    <property type="component" value="Unplaced"/>
</dbReference>
<dbReference type="InterPro" id="IPR001878">
    <property type="entry name" value="Znf_CCHC"/>
</dbReference>
<dbReference type="SMART" id="SM00343">
    <property type="entry name" value="ZnF_C2HC"/>
    <property type="match status" value="1"/>
</dbReference>
<reference evidence="4" key="1">
    <citation type="journal article" date="2013" name="Genome Biol.">
        <title>Reference genomes and transcriptomes of Nicotiana sylvestris and Nicotiana tomentosiformis.</title>
        <authorList>
            <person name="Sierro N."/>
            <person name="Battey J.N."/>
            <person name="Ouadi S."/>
            <person name="Bovet L."/>
            <person name="Goepfert S."/>
            <person name="Bakaher N."/>
            <person name="Peitsch M.C."/>
            <person name="Ivanov N.V."/>
        </authorList>
    </citation>
    <scope>NUCLEOTIDE SEQUENCE [LARGE SCALE GENOMIC DNA]</scope>
</reference>
<keyword evidence="1" id="KW-0862">Zinc</keyword>
<feature type="region of interest" description="Disordered" evidence="2">
    <location>
        <begin position="149"/>
        <end position="187"/>
    </location>
</feature>